<comment type="caution">
    <text evidence="2">The sequence shown here is derived from an EMBL/GenBank/DDBJ whole genome shotgun (WGS) entry which is preliminary data.</text>
</comment>
<reference evidence="2 3" key="1">
    <citation type="journal article" date="2019" name="New Phytol.">
        <title>Comparative genomics reveals unique wood-decay strategies and fruiting body development in the Schizophyllaceae.</title>
        <authorList>
            <person name="Almasi E."/>
            <person name="Sahu N."/>
            <person name="Krizsan K."/>
            <person name="Balint B."/>
            <person name="Kovacs G.M."/>
            <person name="Kiss B."/>
            <person name="Cseklye J."/>
            <person name="Drula E."/>
            <person name="Henrissat B."/>
            <person name="Nagy I."/>
            <person name="Chovatia M."/>
            <person name="Adam C."/>
            <person name="LaButti K."/>
            <person name="Lipzen A."/>
            <person name="Riley R."/>
            <person name="Grigoriev I.V."/>
            <person name="Nagy L.G."/>
        </authorList>
    </citation>
    <scope>NUCLEOTIDE SEQUENCE [LARGE SCALE GENOMIC DNA]</scope>
    <source>
        <strain evidence="2 3">NL-1724</strain>
    </source>
</reference>
<accession>A0A550BZM5</accession>
<dbReference type="Gene3D" id="3.60.130.30">
    <property type="match status" value="1"/>
</dbReference>
<keyword evidence="3" id="KW-1185">Reference proteome</keyword>
<dbReference type="OrthoDB" id="3202607at2759"/>
<organism evidence="2 3">
    <name type="scientific">Schizophyllum amplum</name>
    <dbReference type="NCBI Taxonomy" id="97359"/>
    <lineage>
        <taxon>Eukaryota</taxon>
        <taxon>Fungi</taxon>
        <taxon>Dikarya</taxon>
        <taxon>Basidiomycota</taxon>
        <taxon>Agaricomycotina</taxon>
        <taxon>Agaricomycetes</taxon>
        <taxon>Agaricomycetidae</taxon>
        <taxon>Agaricales</taxon>
        <taxon>Schizophyllaceae</taxon>
        <taxon>Schizophyllum</taxon>
    </lineage>
</organism>
<dbReference type="AlphaFoldDB" id="A0A550BZM5"/>
<sequence length="234" mass="25806">AEDASPSGDVNRRGNLGHVNAGFSFGGGQKTPGYLRNSRRNQKAMQKALASSALRRTAGIIDTAVAAHFDKSHAFMTEKMKELQTLKPHNPIFKNTVFPCCTINSGPRAISLPHRDSHNLAFGVCAVHAQGNFDPDKGGHLILWDLGLVVRFPPGTTLIFPSALIRHSNVALNSEDEVRRSFTLFFPGHLARWADNGGVTDKTLQSTFDEYDWQKKKLECSVRVDDVCEFFPVT</sequence>
<feature type="non-terminal residue" evidence="2">
    <location>
        <position position="1"/>
    </location>
</feature>
<gene>
    <name evidence="2" type="ORF">BD626DRAFT_411072</name>
</gene>
<evidence type="ECO:0000313" key="2">
    <source>
        <dbReference type="EMBL" id="TRM57984.1"/>
    </source>
</evidence>
<dbReference type="EMBL" id="VDMD01000040">
    <property type="protein sequence ID" value="TRM57984.1"/>
    <property type="molecule type" value="Genomic_DNA"/>
</dbReference>
<dbReference type="Proteomes" id="UP000320762">
    <property type="component" value="Unassembled WGS sequence"/>
</dbReference>
<evidence type="ECO:0000256" key="1">
    <source>
        <dbReference type="SAM" id="MobiDB-lite"/>
    </source>
</evidence>
<name>A0A550BZM5_9AGAR</name>
<evidence type="ECO:0000313" key="3">
    <source>
        <dbReference type="Proteomes" id="UP000320762"/>
    </source>
</evidence>
<feature type="region of interest" description="Disordered" evidence="1">
    <location>
        <begin position="1"/>
        <end position="42"/>
    </location>
</feature>
<proteinExistence type="predicted"/>
<protein>
    <submittedName>
        <fullName evidence="2">Uncharacterized protein</fullName>
    </submittedName>
</protein>